<feature type="region of interest" description="Disordered" evidence="5">
    <location>
        <begin position="355"/>
        <end position="378"/>
    </location>
</feature>
<feature type="transmembrane region" description="Helical" evidence="6">
    <location>
        <begin position="476"/>
        <end position="497"/>
    </location>
</feature>
<dbReference type="EMBL" id="NCSJ02000628">
    <property type="protein sequence ID" value="RFU23753.1"/>
    <property type="molecule type" value="Genomic_DNA"/>
</dbReference>
<evidence type="ECO:0000259" key="7">
    <source>
        <dbReference type="PROSITE" id="PS50850"/>
    </source>
</evidence>
<name>A0A3E2GSN1_SCYLI</name>
<accession>A0A3E2GSN1</accession>
<feature type="transmembrane region" description="Helical" evidence="6">
    <location>
        <begin position="309"/>
        <end position="331"/>
    </location>
</feature>
<keyword evidence="4 6" id="KW-0472">Membrane</keyword>
<feature type="compositionally biased region" description="Basic and acidic residues" evidence="5">
    <location>
        <begin position="363"/>
        <end position="375"/>
    </location>
</feature>
<sequence length="655" mass="72537">MALPLSQTTATPFYHSTITEHADITILRYYCASALKSHLRLIKALSPPILQGLIDHGRKPRSYAAAVQDTRPLRSRPEEGEKEQREKSEKKFSTPPVMTSDYDNEDFVPGTSLLYEDVDHARTSHLLKHGDIILSPQPTQSVNDPLNWSLPRKYWHVFLVCFITGLTAATSNDAGSAQYGENTELGISYDSMNTGAGVLFVGIGYFTLLISPAAWLYGRRITYLICLTVGVIGAIWMAKVQTTEDSIWNQLFVGASEACAEANVQLSLSDLFFQHQRGTVLGIYVLATSIGTYLGPLIGGFIADSSLDWRWVGWMSVIISCATIVVCLFTLEETSFERPQPNGRIIDALEQQGGSNADVSSANEKHAGKGSDYSKKGANTGAAEDNLAALEFGRNDQPKTYWQRIALITPSPNLLGTGFKQYWRRLFHTLRIFSFPAVIYSGIQWGAQDAWLTFYLTLEEDNWLGPPWNYSDVGSGVMNVPCLIGAVIGCFYGGVGSDMFVKWMAKRNGGVREAEHRLWLMYPCALISPAGLLLFGIGTQKAWSWPAPYVGLGLIGFGWGCAGDLSMAYLMDAYPEMVLEGMVGVSVINNTIGCIFTFTASQWLDTSGVQNTFIAIAMLGLFFMLLTIPMMVYGKWCRRWTKKRYLDFIAIRDSM</sequence>
<feature type="region of interest" description="Disordered" evidence="5">
    <location>
        <begin position="61"/>
        <end position="101"/>
    </location>
</feature>
<dbReference type="InterPro" id="IPR036259">
    <property type="entry name" value="MFS_trans_sf"/>
</dbReference>
<dbReference type="FunFam" id="1.20.1250.20:FF:000224">
    <property type="entry name" value="MFS transporter, putative"/>
    <property type="match status" value="1"/>
</dbReference>
<evidence type="ECO:0000256" key="3">
    <source>
        <dbReference type="ARBA" id="ARBA00022989"/>
    </source>
</evidence>
<dbReference type="STRING" id="5539.A0A3E2GSN1"/>
<evidence type="ECO:0000256" key="5">
    <source>
        <dbReference type="SAM" id="MobiDB-lite"/>
    </source>
</evidence>
<comment type="subcellular location">
    <subcellularLocation>
        <location evidence="1">Membrane</location>
        <topology evidence="1">Multi-pass membrane protein</topology>
    </subcellularLocation>
</comment>
<reference evidence="8 9" key="1">
    <citation type="submission" date="2018-05" db="EMBL/GenBank/DDBJ databases">
        <title>Draft genome sequence of Scytalidium lignicola DSM 105466, a ubiquitous saprotrophic fungus.</title>
        <authorList>
            <person name="Buettner E."/>
            <person name="Gebauer A.M."/>
            <person name="Hofrichter M."/>
            <person name="Liers C."/>
            <person name="Kellner H."/>
        </authorList>
    </citation>
    <scope>NUCLEOTIDE SEQUENCE [LARGE SCALE GENOMIC DNA]</scope>
    <source>
        <strain evidence="8 9">DSM 105466</strain>
    </source>
</reference>
<dbReference type="Gene3D" id="1.20.1250.20">
    <property type="entry name" value="MFS general substrate transporter like domains"/>
    <property type="match status" value="1"/>
</dbReference>
<evidence type="ECO:0000313" key="8">
    <source>
        <dbReference type="EMBL" id="RFU23753.1"/>
    </source>
</evidence>
<evidence type="ECO:0000256" key="4">
    <source>
        <dbReference type="ARBA" id="ARBA00023136"/>
    </source>
</evidence>
<feature type="transmembrane region" description="Helical" evidence="6">
    <location>
        <begin position="432"/>
        <end position="456"/>
    </location>
</feature>
<feature type="transmembrane region" description="Helical" evidence="6">
    <location>
        <begin position="281"/>
        <end position="303"/>
    </location>
</feature>
<dbReference type="GO" id="GO:0022857">
    <property type="term" value="F:transmembrane transporter activity"/>
    <property type="evidence" value="ECO:0007669"/>
    <property type="project" value="InterPro"/>
</dbReference>
<dbReference type="GO" id="GO:0005886">
    <property type="term" value="C:plasma membrane"/>
    <property type="evidence" value="ECO:0007669"/>
    <property type="project" value="TreeGrafter"/>
</dbReference>
<feature type="compositionally biased region" description="Basic and acidic residues" evidence="5">
    <location>
        <begin position="71"/>
        <end position="92"/>
    </location>
</feature>
<dbReference type="Pfam" id="PF07690">
    <property type="entry name" value="MFS_1"/>
    <property type="match status" value="1"/>
</dbReference>
<dbReference type="InterPro" id="IPR020846">
    <property type="entry name" value="MFS_dom"/>
</dbReference>
<dbReference type="SUPFAM" id="SSF103473">
    <property type="entry name" value="MFS general substrate transporter"/>
    <property type="match status" value="1"/>
</dbReference>
<dbReference type="OrthoDB" id="5215911at2759"/>
<gene>
    <name evidence="8" type="ORF">B7463_g12584</name>
</gene>
<feature type="domain" description="Major facilitator superfamily (MFS) profile" evidence="7">
    <location>
        <begin position="153"/>
        <end position="632"/>
    </location>
</feature>
<feature type="transmembrane region" description="Helical" evidence="6">
    <location>
        <begin position="582"/>
        <end position="601"/>
    </location>
</feature>
<feature type="transmembrane region" description="Helical" evidence="6">
    <location>
        <begin position="549"/>
        <end position="570"/>
    </location>
</feature>
<evidence type="ECO:0000313" key="9">
    <source>
        <dbReference type="Proteomes" id="UP000258309"/>
    </source>
</evidence>
<feature type="transmembrane region" description="Helical" evidence="6">
    <location>
        <begin position="196"/>
        <end position="215"/>
    </location>
</feature>
<evidence type="ECO:0000256" key="6">
    <source>
        <dbReference type="SAM" id="Phobius"/>
    </source>
</evidence>
<feature type="transmembrane region" description="Helical" evidence="6">
    <location>
        <begin position="613"/>
        <end position="634"/>
    </location>
</feature>
<protein>
    <recommendedName>
        <fullName evidence="7">Major facilitator superfamily (MFS) profile domain-containing protein</fullName>
    </recommendedName>
</protein>
<feature type="transmembrane region" description="Helical" evidence="6">
    <location>
        <begin position="221"/>
        <end position="238"/>
    </location>
</feature>
<organism evidence="8 9">
    <name type="scientific">Scytalidium lignicola</name>
    <name type="common">Hyphomycete</name>
    <dbReference type="NCBI Taxonomy" id="5539"/>
    <lineage>
        <taxon>Eukaryota</taxon>
        <taxon>Fungi</taxon>
        <taxon>Dikarya</taxon>
        <taxon>Ascomycota</taxon>
        <taxon>Pezizomycotina</taxon>
        <taxon>Leotiomycetes</taxon>
        <taxon>Leotiomycetes incertae sedis</taxon>
        <taxon>Scytalidium</taxon>
    </lineage>
</organism>
<dbReference type="PANTHER" id="PTHR23502:SF34">
    <property type="entry name" value="PROTEIN HOL1"/>
    <property type="match status" value="1"/>
</dbReference>
<dbReference type="AlphaFoldDB" id="A0A3E2GSN1"/>
<keyword evidence="2 6" id="KW-0812">Transmembrane</keyword>
<keyword evidence="3 6" id="KW-1133">Transmembrane helix</keyword>
<keyword evidence="9" id="KW-1185">Reference proteome</keyword>
<evidence type="ECO:0000256" key="2">
    <source>
        <dbReference type="ARBA" id="ARBA00022692"/>
    </source>
</evidence>
<proteinExistence type="predicted"/>
<feature type="non-terminal residue" evidence="8">
    <location>
        <position position="655"/>
    </location>
</feature>
<dbReference type="PANTHER" id="PTHR23502">
    <property type="entry name" value="MAJOR FACILITATOR SUPERFAMILY"/>
    <property type="match status" value="1"/>
</dbReference>
<dbReference type="CDD" id="cd17323">
    <property type="entry name" value="MFS_Tpo1_MDR_like"/>
    <property type="match status" value="1"/>
</dbReference>
<dbReference type="OMA" id="DQYYDPP"/>
<feature type="non-terminal residue" evidence="8">
    <location>
        <position position="1"/>
    </location>
</feature>
<evidence type="ECO:0000256" key="1">
    <source>
        <dbReference type="ARBA" id="ARBA00004141"/>
    </source>
</evidence>
<dbReference type="PROSITE" id="PS50850">
    <property type="entry name" value="MFS"/>
    <property type="match status" value="1"/>
</dbReference>
<dbReference type="InterPro" id="IPR011701">
    <property type="entry name" value="MFS"/>
</dbReference>
<feature type="transmembrane region" description="Helical" evidence="6">
    <location>
        <begin position="518"/>
        <end position="537"/>
    </location>
</feature>
<dbReference type="Proteomes" id="UP000258309">
    <property type="component" value="Unassembled WGS sequence"/>
</dbReference>
<comment type="caution">
    <text evidence="8">The sequence shown here is derived from an EMBL/GenBank/DDBJ whole genome shotgun (WGS) entry which is preliminary data.</text>
</comment>